<dbReference type="Gene3D" id="3.40.50.150">
    <property type="entry name" value="Vaccinia Virus protein VP39"/>
    <property type="match status" value="1"/>
</dbReference>
<reference evidence="2 3" key="1">
    <citation type="submission" date="2018-10" db="EMBL/GenBank/DDBJ databases">
        <title>Genomic Encyclopedia of Archaeal and Bacterial Type Strains, Phase II (KMG-II): from individual species to whole genera.</title>
        <authorList>
            <person name="Goeker M."/>
        </authorList>
    </citation>
    <scope>NUCLEOTIDE SEQUENCE [LARGE SCALE GENOMIC DNA]</scope>
    <source>
        <strain evidence="2 3">DSM 16510</strain>
    </source>
</reference>
<feature type="domain" description="Methyltransferase" evidence="1">
    <location>
        <begin position="35"/>
        <end position="131"/>
    </location>
</feature>
<dbReference type="CDD" id="cd02440">
    <property type="entry name" value="AdoMet_MTases"/>
    <property type="match status" value="1"/>
</dbReference>
<gene>
    <name evidence="2" type="ORF">BCF55_0745</name>
</gene>
<proteinExistence type="predicted"/>
<evidence type="ECO:0000259" key="1">
    <source>
        <dbReference type="Pfam" id="PF13847"/>
    </source>
</evidence>
<evidence type="ECO:0000313" key="3">
    <source>
        <dbReference type="Proteomes" id="UP000267841"/>
    </source>
</evidence>
<dbReference type="EMBL" id="RCCJ01000001">
    <property type="protein sequence ID" value="RLJ70470.1"/>
    <property type="molecule type" value="Genomic_DNA"/>
</dbReference>
<organism evidence="2 3">
    <name type="scientific">Hydrogenivirga caldilitoris</name>
    <dbReference type="NCBI Taxonomy" id="246264"/>
    <lineage>
        <taxon>Bacteria</taxon>
        <taxon>Pseudomonadati</taxon>
        <taxon>Aquificota</taxon>
        <taxon>Aquificia</taxon>
        <taxon>Aquificales</taxon>
        <taxon>Aquificaceae</taxon>
        <taxon>Hydrogenivirga</taxon>
    </lineage>
</organism>
<dbReference type="InterPro" id="IPR029063">
    <property type="entry name" value="SAM-dependent_MTases_sf"/>
</dbReference>
<dbReference type="InterPro" id="IPR025714">
    <property type="entry name" value="Methyltranfer_dom"/>
</dbReference>
<dbReference type="GO" id="GO:0032259">
    <property type="term" value="P:methylation"/>
    <property type="evidence" value="ECO:0007669"/>
    <property type="project" value="UniProtKB-KW"/>
</dbReference>
<dbReference type="AlphaFoldDB" id="A0A497XQN9"/>
<dbReference type="OrthoDB" id="9804312at2"/>
<dbReference type="PANTHER" id="PTHR43861">
    <property type="entry name" value="TRANS-ACONITATE 2-METHYLTRANSFERASE-RELATED"/>
    <property type="match status" value="1"/>
</dbReference>
<evidence type="ECO:0000313" key="2">
    <source>
        <dbReference type="EMBL" id="RLJ70470.1"/>
    </source>
</evidence>
<keyword evidence="2" id="KW-0489">Methyltransferase</keyword>
<keyword evidence="3" id="KW-1185">Reference proteome</keyword>
<dbReference type="Pfam" id="PF13847">
    <property type="entry name" value="Methyltransf_31"/>
    <property type="match status" value="1"/>
</dbReference>
<name>A0A497XQN9_9AQUI</name>
<sequence>MIEDRIKWNKRYLEGRESALHVTLTRFYNLASPGKALDIACGTGETSIFLAKKGFKVDAFDISDIAIRKARQRARREGVKVNFKSVDAEKFSYGVSKYDLIINFYFLNRNIFSKIKRSLKQNGLLIFETYNEEHTSVRPDFNPRYLLKKGELERVFRDFLLVYYCEVSNITTLVAKKP</sequence>
<keyword evidence="2" id="KW-0808">Transferase</keyword>
<accession>A0A497XQN9</accession>
<dbReference type="GO" id="GO:0008168">
    <property type="term" value="F:methyltransferase activity"/>
    <property type="evidence" value="ECO:0007669"/>
    <property type="project" value="UniProtKB-KW"/>
</dbReference>
<comment type="caution">
    <text evidence="2">The sequence shown here is derived from an EMBL/GenBank/DDBJ whole genome shotgun (WGS) entry which is preliminary data.</text>
</comment>
<protein>
    <submittedName>
        <fullName evidence="2">Methyltransferase family protein</fullName>
    </submittedName>
</protein>
<dbReference type="SUPFAM" id="SSF53335">
    <property type="entry name" value="S-adenosyl-L-methionine-dependent methyltransferases"/>
    <property type="match status" value="1"/>
</dbReference>
<dbReference type="Proteomes" id="UP000267841">
    <property type="component" value="Unassembled WGS sequence"/>
</dbReference>
<dbReference type="RefSeq" id="WP_121013138.1">
    <property type="nucleotide sequence ID" value="NZ_RCCJ01000001.1"/>
</dbReference>